<gene>
    <name evidence="2" type="ORF">E5K04_11475</name>
</gene>
<organism evidence="2 3">
    <name type="scientific">Crenobacter intestini</name>
    <dbReference type="NCBI Taxonomy" id="2563443"/>
    <lineage>
        <taxon>Bacteria</taxon>
        <taxon>Pseudomonadati</taxon>
        <taxon>Pseudomonadota</taxon>
        <taxon>Betaproteobacteria</taxon>
        <taxon>Neisseriales</taxon>
        <taxon>Neisseriaceae</taxon>
        <taxon>Crenobacter</taxon>
    </lineage>
</organism>
<dbReference type="AlphaFoldDB" id="A0A4T0UQS0"/>
<dbReference type="CDD" id="cd12108">
    <property type="entry name" value="Hr-like"/>
    <property type="match status" value="1"/>
</dbReference>
<reference evidence="2 3" key="1">
    <citation type="submission" date="2019-04" db="EMBL/GenBank/DDBJ databases">
        <title>Crenobacter sp. nov.</title>
        <authorList>
            <person name="Shi S."/>
        </authorList>
    </citation>
    <scope>NUCLEOTIDE SEQUENCE [LARGE SCALE GENOMIC DNA]</scope>
    <source>
        <strain evidence="2 3">GY 70310</strain>
    </source>
</reference>
<evidence type="ECO:0000313" key="2">
    <source>
        <dbReference type="EMBL" id="TIC81199.1"/>
    </source>
</evidence>
<dbReference type="InterPro" id="IPR012312">
    <property type="entry name" value="Hemerythrin-like"/>
</dbReference>
<dbReference type="EMBL" id="STGJ01000012">
    <property type="protein sequence ID" value="TIC81199.1"/>
    <property type="molecule type" value="Genomic_DNA"/>
</dbReference>
<protein>
    <submittedName>
        <fullName evidence="2">Hemerythrin domain-containing protein</fullName>
    </submittedName>
</protein>
<keyword evidence="3" id="KW-1185">Reference proteome</keyword>
<accession>A0A4T0UQS0</accession>
<evidence type="ECO:0000259" key="1">
    <source>
        <dbReference type="Pfam" id="PF01814"/>
    </source>
</evidence>
<dbReference type="Pfam" id="PF01814">
    <property type="entry name" value="Hemerythrin"/>
    <property type="match status" value="1"/>
</dbReference>
<dbReference type="RefSeq" id="WP_136554182.1">
    <property type="nucleotide sequence ID" value="NZ_STGJ01000012.1"/>
</dbReference>
<dbReference type="OrthoDB" id="9780392at2"/>
<dbReference type="Gene3D" id="1.20.120.520">
    <property type="entry name" value="nmb1532 protein domain like"/>
    <property type="match status" value="1"/>
</dbReference>
<dbReference type="Proteomes" id="UP000308891">
    <property type="component" value="Unassembled WGS sequence"/>
</dbReference>
<sequence length="173" mass="19299">MLSLDKLGRTGPSFDEPIEMLTACHDKIRGFCDQLEKLPAYVAAHGVNAQVVGAVDAALRYFDTAGPQHHQDEEDELFPLLQARRPDALPKLEQLEAEHGYLISRWAAIRDDLVALRDGDATAISRIDIADFVRLYREHAAIEEAWLFPLAGELLTEDELKEAGVHMAARRQG</sequence>
<evidence type="ECO:0000313" key="3">
    <source>
        <dbReference type="Proteomes" id="UP000308891"/>
    </source>
</evidence>
<name>A0A4T0UQS0_9NEIS</name>
<proteinExistence type="predicted"/>
<comment type="caution">
    <text evidence="2">The sequence shown here is derived from an EMBL/GenBank/DDBJ whole genome shotgun (WGS) entry which is preliminary data.</text>
</comment>
<feature type="domain" description="Hemerythrin-like" evidence="1">
    <location>
        <begin position="17"/>
        <end position="151"/>
    </location>
</feature>